<sequence>MNAPKDDPVKFDFDFDEAMQRVAQTNPDEVTALATSNLSDDTIDTLLDAFEAAARKTEDGHEFWTSRDLSRLLGYSDYRNFLTIVEKAKAACRTMRLDPQDHFVDVTDMIEIGKGGRREVDNIHLDRYACYLIAQNGDPRKRQIGFAQNYFAIQARRQELADQHGVDFDTLSENQKRLYLRNQVVAENKRLMSAGKASGVHSGADFGKFNNRGYQGLYGGRGKEEIQQYKGLPTKANILDHMGSTELAANLFRITQTEEKLRSRNIQGKEAACDAHYEVGVKVRQTMRDLSGIMPEDLPVADDVKRIAREERKQQRMRAIPAQKRIEEPLAGPKATDPVEIDLRADLWKYALLIMSVRPESEISTADLIAELPSYVHLSDEHAAANASRTDSKFSQIVRNLKSHKNTKSNFIYQGFARDVPGGFKITRKGLDFVREYFKN</sequence>
<accession>A0ABQ1H7K5</accession>
<dbReference type="EMBL" id="BMDW01000028">
    <property type="protein sequence ID" value="GGA60286.1"/>
    <property type="molecule type" value="Genomic_DNA"/>
</dbReference>
<dbReference type="RefSeq" id="WP_229733311.1">
    <property type="nucleotide sequence ID" value="NZ_BMDW01000028.1"/>
</dbReference>
<name>A0ABQ1H7K5_9SPHN</name>
<dbReference type="NCBIfam" id="NF008573">
    <property type="entry name" value="PRK11525.1"/>
    <property type="match status" value="1"/>
</dbReference>
<evidence type="ECO:0000313" key="3">
    <source>
        <dbReference type="Proteomes" id="UP000618591"/>
    </source>
</evidence>
<comment type="caution">
    <text evidence="2">The sequence shown here is derived from an EMBL/GenBank/DDBJ whole genome shotgun (WGS) entry which is preliminary data.</text>
</comment>
<dbReference type="Proteomes" id="UP000618591">
    <property type="component" value="Unassembled WGS sequence"/>
</dbReference>
<protein>
    <recommendedName>
        <fullName evidence="1">Bro-N domain-containing protein</fullName>
    </recommendedName>
</protein>
<dbReference type="Pfam" id="PF02498">
    <property type="entry name" value="Bro-N"/>
    <property type="match status" value="1"/>
</dbReference>
<dbReference type="InterPro" id="IPR003497">
    <property type="entry name" value="BRO_N_domain"/>
</dbReference>
<feature type="domain" description="Bro-N" evidence="1">
    <location>
        <begin position="58"/>
        <end position="143"/>
    </location>
</feature>
<organism evidence="2 3">
    <name type="scientific">Sphingomonas psychrolutea</name>
    <dbReference type="NCBI Taxonomy" id="1259676"/>
    <lineage>
        <taxon>Bacteria</taxon>
        <taxon>Pseudomonadati</taxon>
        <taxon>Pseudomonadota</taxon>
        <taxon>Alphaproteobacteria</taxon>
        <taxon>Sphingomonadales</taxon>
        <taxon>Sphingomonadaceae</taxon>
        <taxon>Sphingomonas</taxon>
    </lineage>
</organism>
<proteinExistence type="predicted"/>
<gene>
    <name evidence="2" type="ORF">GCM10011395_33330</name>
</gene>
<evidence type="ECO:0000259" key="1">
    <source>
        <dbReference type="Pfam" id="PF02498"/>
    </source>
</evidence>
<reference evidence="3" key="1">
    <citation type="journal article" date="2019" name="Int. J. Syst. Evol. Microbiol.">
        <title>The Global Catalogue of Microorganisms (GCM) 10K type strain sequencing project: providing services to taxonomists for standard genome sequencing and annotation.</title>
        <authorList>
            <consortium name="The Broad Institute Genomics Platform"/>
            <consortium name="The Broad Institute Genome Sequencing Center for Infectious Disease"/>
            <person name="Wu L."/>
            <person name="Ma J."/>
        </authorList>
    </citation>
    <scope>NUCLEOTIDE SEQUENCE [LARGE SCALE GENOMIC DNA]</scope>
    <source>
        <strain evidence="3">CGMCC 1.10106</strain>
    </source>
</reference>
<keyword evidence="3" id="KW-1185">Reference proteome</keyword>
<evidence type="ECO:0000313" key="2">
    <source>
        <dbReference type="EMBL" id="GGA60286.1"/>
    </source>
</evidence>